<dbReference type="EMBL" id="CM008047">
    <property type="protein sequence ID" value="PVH64343.1"/>
    <property type="molecule type" value="Genomic_DNA"/>
</dbReference>
<proteinExistence type="predicted"/>
<dbReference type="GO" id="GO:0009793">
    <property type="term" value="P:embryo development ending in seed dormancy"/>
    <property type="evidence" value="ECO:0007669"/>
    <property type="project" value="TreeGrafter"/>
</dbReference>
<dbReference type="PANTHER" id="PTHR32387:SF0">
    <property type="entry name" value="PROTEIN NO VEIN"/>
    <property type="match status" value="1"/>
</dbReference>
<sequence length="246" mass="27393">MTVRNEPSAGAHEALVPPSTTATNVSTATTGQKQKKNKKTAARSPSVDAQEVLPQGSSQEHNIQGGKQLITIKLHEAIVNSKADDPPRTGRLSEAAVPQYFVERLGPSNVEWVNQDRESGLPYDIVITEHGFREYVKVKEAMAPDKKGFRHIIQTWKWQFLSEKGDSSSIAHISFPSPDEAAIVMLRNPRMLCKKGQGQGLALVMSKEFKECFTENMSKISVVLKPDCYLTGTNWRFFLSVHMKLK</sequence>
<feature type="domain" description="Protein NO VEIN C-terminal" evidence="2">
    <location>
        <begin position="94"/>
        <end position="174"/>
    </location>
</feature>
<dbReference type="GO" id="GO:0005634">
    <property type="term" value="C:nucleus"/>
    <property type="evidence" value="ECO:0007669"/>
    <property type="project" value="TreeGrafter"/>
</dbReference>
<dbReference type="Gramene" id="PVH64343">
    <property type="protein sequence ID" value="PVH64343"/>
    <property type="gene ID" value="PAHAL_2G244000"/>
</dbReference>
<dbReference type="InterPro" id="IPR052957">
    <property type="entry name" value="Auxin_embryo_med"/>
</dbReference>
<dbReference type="GO" id="GO:0048364">
    <property type="term" value="P:root development"/>
    <property type="evidence" value="ECO:0007669"/>
    <property type="project" value="TreeGrafter"/>
</dbReference>
<dbReference type="InterPro" id="IPR024975">
    <property type="entry name" value="NOV_C"/>
</dbReference>
<dbReference type="Proteomes" id="UP000243499">
    <property type="component" value="Chromosome 2"/>
</dbReference>
<protein>
    <recommendedName>
        <fullName evidence="2">Protein NO VEIN C-terminal domain-containing protein</fullName>
    </recommendedName>
</protein>
<organism evidence="3">
    <name type="scientific">Panicum hallii</name>
    <dbReference type="NCBI Taxonomy" id="206008"/>
    <lineage>
        <taxon>Eukaryota</taxon>
        <taxon>Viridiplantae</taxon>
        <taxon>Streptophyta</taxon>
        <taxon>Embryophyta</taxon>
        <taxon>Tracheophyta</taxon>
        <taxon>Spermatophyta</taxon>
        <taxon>Magnoliopsida</taxon>
        <taxon>Liliopsida</taxon>
        <taxon>Poales</taxon>
        <taxon>Poaceae</taxon>
        <taxon>PACMAD clade</taxon>
        <taxon>Panicoideae</taxon>
        <taxon>Panicodae</taxon>
        <taxon>Paniceae</taxon>
        <taxon>Panicinae</taxon>
        <taxon>Panicum</taxon>
        <taxon>Panicum sect. Panicum</taxon>
    </lineage>
</organism>
<dbReference type="PANTHER" id="PTHR32387">
    <property type="entry name" value="WU:FJ29H11"/>
    <property type="match status" value="1"/>
</dbReference>
<evidence type="ECO:0000259" key="2">
    <source>
        <dbReference type="Pfam" id="PF13020"/>
    </source>
</evidence>
<gene>
    <name evidence="3" type="ORF">PAHAL_2G244000</name>
</gene>
<feature type="region of interest" description="Disordered" evidence="1">
    <location>
        <begin position="1"/>
        <end position="63"/>
    </location>
</feature>
<name>A0A2T8KQ85_9POAL</name>
<evidence type="ECO:0000256" key="1">
    <source>
        <dbReference type="SAM" id="MobiDB-lite"/>
    </source>
</evidence>
<accession>A0A2T8KQ85</accession>
<evidence type="ECO:0000313" key="3">
    <source>
        <dbReference type="EMBL" id="PVH64343.1"/>
    </source>
</evidence>
<dbReference type="GO" id="GO:0010305">
    <property type="term" value="P:leaf vascular tissue pattern formation"/>
    <property type="evidence" value="ECO:0007669"/>
    <property type="project" value="TreeGrafter"/>
</dbReference>
<feature type="compositionally biased region" description="Low complexity" evidence="1">
    <location>
        <begin position="16"/>
        <end position="32"/>
    </location>
</feature>
<dbReference type="Pfam" id="PF13020">
    <property type="entry name" value="NOV_C"/>
    <property type="match status" value="1"/>
</dbReference>
<reference evidence="3" key="1">
    <citation type="submission" date="2018-04" db="EMBL/GenBank/DDBJ databases">
        <title>WGS assembly of Panicum hallii.</title>
        <authorList>
            <person name="Lovell J."/>
            <person name="Jenkins J."/>
            <person name="Lowry D."/>
            <person name="Mamidi S."/>
            <person name="Sreedasyam A."/>
            <person name="Weng X."/>
            <person name="Barry K."/>
            <person name="Bonette J."/>
            <person name="Campitelli B."/>
            <person name="Daum C."/>
            <person name="Gordon S."/>
            <person name="Gould B."/>
            <person name="Lipzen A."/>
            <person name="Macqueen A."/>
            <person name="Palacio-Mejia J."/>
            <person name="Plott C."/>
            <person name="Shakirov E."/>
            <person name="Shu S."/>
            <person name="Yoshinaga Y."/>
            <person name="Zane M."/>
            <person name="Rokhsar D."/>
            <person name="Grimwood J."/>
            <person name="Schmutz J."/>
            <person name="Juenger T."/>
        </authorList>
    </citation>
    <scope>NUCLEOTIDE SEQUENCE [LARGE SCALE GENOMIC DNA]</scope>
    <source>
        <strain evidence="3">FIL2</strain>
    </source>
</reference>
<dbReference type="AlphaFoldDB" id="A0A2T8KQ85"/>